<sequence length="173" mass="18601">MSRIALRLEERFRRYSGIPSQSNAKNIGRCLPTSPGQQKLAELLAGELSTAGLANVECDEHATVTALKKGNVRGTPTIGFICHLDTFDAGLSPEVHPQKILYTGGDVQLNTDVWLRVAEHPEIAPYVGQEILFSDGTSVLGADDKAAVSAVMEMVTSLGDEDTHGTFTFVCAR</sequence>
<dbReference type="PANTHER" id="PTHR42994">
    <property type="entry name" value="PEPTIDASE T"/>
    <property type="match status" value="1"/>
</dbReference>
<dbReference type="VEuPathDB" id="TriTrypDB:ADEAN_000929500"/>
<evidence type="ECO:0000313" key="3">
    <source>
        <dbReference type="Proteomes" id="UP000515908"/>
    </source>
</evidence>
<dbReference type="OrthoDB" id="25978at2759"/>
<evidence type="ECO:0008006" key="4">
    <source>
        <dbReference type="Google" id="ProtNLM"/>
    </source>
</evidence>
<name>A0A7G2CPR2_9TRYP</name>
<organism evidence="2 3">
    <name type="scientific">Angomonas deanei</name>
    <dbReference type="NCBI Taxonomy" id="59799"/>
    <lineage>
        <taxon>Eukaryota</taxon>
        <taxon>Discoba</taxon>
        <taxon>Euglenozoa</taxon>
        <taxon>Kinetoplastea</taxon>
        <taxon>Metakinetoplastina</taxon>
        <taxon>Trypanosomatida</taxon>
        <taxon>Trypanosomatidae</taxon>
        <taxon>Strigomonadinae</taxon>
        <taxon>Angomonas</taxon>
    </lineage>
</organism>
<protein>
    <recommendedName>
        <fullName evidence="4">Peptidase T</fullName>
    </recommendedName>
</protein>
<comment type="cofactor">
    <cofactor evidence="1">
        <name>Zn(2+)</name>
        <dbReference type="ChEBI" id="CHEBI:29105"/>
    </cofactor>
</comment>
<reference evidence="2 3" key="1">
    <citation type="submission" date="2020-08" db="EMBL/GenBank/DDBJ databases">
        <authorList>
            <person name="Newling K."/>
            <person name="Davey J."/>
            <person name="Forrester S."/>
        </authorList>
    </citation>
    <scope>NUCLEOTIDE SEQUENCE [LARGE SCALE GENOMIC DNA]</scope>
    <source>
        <strain evidence="3">Crithidia deanei Carvalho (ATCC PRA-265)</strain>
    </source>
</reference>
<keyword evidence="3" id="KW-1185">Reference proteome</keyword>
<dbReference type="PANTHER" id="PTHR42994:SF1">
    <property type="entry name" value="PEPTIDASE T"/>
    <property type="match status" value="1"/>
</dbReference>
<proteinExistence type="predicted"/>
<accession>A0A7G2CPR2</accession>
<dbReference type="Gene3D" id="3.40.630.10">
    <property type="entry name" value="Zn peptidases"/>
    <property type="match status" value="1"/>
</dbReference>
<dbReference type="Proteomes" id="UP000515908">
    <property type="component" value="Chromosome 22"/>
</dbReference>
<gene>
    <name evidence="2" type="ORF">ADEAN_000929500</name>
</gene>
<evidence type="ECO:0000313" key="2">
    <source>
        <dbReference type="EMBL" id="CAD2221760.1"/>
    </source>
</evidence>
<evidence type="ECO:0000256" key="1">
    <source>
        <dbReference type="ARBA" id="ARBA00001947"/>
    </source>
</evidence>
<dbReference type="EMBL" id="LR877166">
    <property type="protein sequence ID" value="CAD2221760.1"/>
    <property type="molecule type" value="Genomic_DNA"/>
</dbReference>
<dbReference type="AlphaFoldDB" id="A0A7G2CPR2"/>
<dbReference type="SUPFAM" id="SSF53187">
    <property type="entry name" value="Zn-dependent exopeptidases"/>
    <property type="match status" value="1"/>
</dbReference>